<evidence type="ECO:0000313" key="2">
    <source>
        <dbReference type="Proteomes" id="UP001432027"/>
    </source>
</evidence>
<sequence>MQIPPLKMTKAADFAMQHDMIGIVVARHVEVMRILIEKGLDNEELPGVLTSLKDERLLREFADPQSLVEHSSTRFARIDWPVMSLTSLFHLFHRNNSNIRDNPLRKLVYDLSDAMKLTVESLKERHDEEVRMNQMKRDEVLRVSLLDME</sequence>
<evidence type="ECO:0000313" key="1">
    <source>
        <dbReference type="EMBL" id="GMS81183.1"/>
    </source>
</evidence>
<reference evidence="1" key="1">
    <citation type="submission" date="2023-10" db="EMBL/GenBank/DDBJ databases">
        <title>Genome assembly of Pristionchus species.</title>
        <authorList>
            <person name="Yoshida K."/>
            <person name="Sommer R.J."/>
        </authorList>
    </citation>
    <scope>NUCLEOTIDE SEQUENCE</scope>
    <source>
        <strain evidence="1">RS0144</strain>
    </source>
</reference>
<dbReference type="EMBL" id="BTSX01000001">
    <property type="protein sequence ID" value="GMS81183.1"/>
    <property type="molecule type" value="Genomic_DNA"/>
</dbReference>
<proteinExistence type="predicted"/>
<gene>
    <name evidence="1" type="ORF">PENTCL1PPCAC_3358</name>
</gene>
<organism evidence="1 2">
    <name type="scientific">Pristionchus entomophagus</name>
    <dbReference type="NCBI Taxonomy" id="358040"/>
    <lineage>
        <taxon>Eukaryota</taxon>
        <taxon>Metazoa</taxon>
        <taxon>Ecdysozoa</taxon>
        <taxon>Nematoda</taxon>
        <taxon>Chromadorea</taxon>
        <taxon>Rhabditida</taxon>
        <taxon>Rhabditina</taxon>
        <taxon>Diplogasteromorpha</taxon>
        <taxon>Diplogasteroidea</taxon>
        <taxon>Neodiplogasteridae</taxon>
        <taxon>Pristionchus</taxon>
    </lineage>
</organism>
<comment type="caution">
    <text evidence="1">The sequence shown here is derived from an EMBL/GenBank/DDBJ whole genome shotgun (WGS) entry which is preliminary data.</text>
</comment>
<evidence type="ECO:0008006" key="3">
    <source>
        <dbReference type="Google" id="ProtNLM"/>
    </source>
</evidence>
<dbReference type="Proteomes" id="UP001432027">
    <property type="component" value="Unassembled WGS sequence"/>
</dbReference>
<name>A0AAV5SDP5_9BILA</name>
<accession>A0AAV5SDP5</accession>
<protein>
    <recommendedName>
        <fullName evidence="3">Ankyrin repeat-containing protein</fullName>
    </recommendedName>
</protein>
<keyword evidence="2" id="KW-1185">Reference proteome</keyword>
<dbReference type="AlphaFoldDB" id="A0AAV5SDP5"/>